<feature type="domain" description="Thioredoxin" evidence="2">
    <location>
        <begin position="113"/>
        <end position="250"/>
    </location>
</feature>
<dbReference type="PANTHER" id="PTHR43601:SF3">
    <property type="entry name" value="THIOREDOXIN, MITOCHONDRIAL"/>
    <property type="match status" value="1"/>
</dbReference>
<dbReference type="AlphaFoldDB" id="A0A7X6DQ26"/>
<dbReference type="CDD" id="cd02947">
    <property type="entry name" value="TRX_family"/>
    <property type="match status" value="1"/>
</dbReference>
<dbReference type="InterPro" id="IPR036249">
    <property type="entry name" value="Thioredoxin-like_sf"/>
</dbReference>
<protein>
    <submittedName>
        <fullName evidence="3">Conjugal transfer protein TraF</fullName>
    </submittedName>
</protein>
<dbReference type="Proteomes" id="UP000534783">
    <property type="component" value="Unassembled WGS sequence"/>
</dbReference>
<evidence type="ECO:0000256" key="1">
    <source>
        <dbReference type="SAM" id="SignalP"/>
    </source>
</evidence>
<accession>A0A7X6DQ26</accession>
<gene>
    <name evidence="3" type="ORF">MNODULE_11030</name>
</gene>
<sequence>MLSRSLIPFFSVLFLTASVHAAELPPEASKHGWWWYEKEPQETQERQDTRRLPSLSEHTPGELWNMHPDDFQALLMAFQKKAVMAPTIENVREYYIVQDIARRKALAFANVAAAVIQKFPELSLEKDFPNAIPGKLAKVRRQSEELASKINQAKERFALVYFYSPSCGYCSEQSEILNFFVSKYRWQVRAVDISRNSSLAEMFHVRAVPYIMLIHKESEEFMPVAIGVVSLAQMEERVFRGIRLLEKEISPEEYSMYEFERGGGFDPGALLKVNEPYP</sequence>
<evidence type="ECO:0000259" key="2">
    <source>
        <dbReference type="PROSITE" id="PS51352"/>
    </source>
</evidence>
<evidence type="ECO:0000313" key="3">
    <source>
        <dbReference type="EMBL" id="NKE71270.1"/>
    </source>
</evidence>
<dbReference type="EMBL" id="VTOW01000002">
    <property type="protein sequence ID" value="NKE71270.1"/>
    <property type="molecule type" value="Genomic_DNA"/>
</dbReference>
<dbReference type="PANTHER" id="PTHR43601">
    <property type="entry name" value="THIOREDOXIN, MITOCHONDRIAL"/>
    <property type="match status" value="1"/>
</dbReference>
<dbReference type="GO" id="GO:0045454">
    <property type="term" value="P:cell redox homeostasis"/>
    <property type="evidence" value="ECO:0007669"/>
    <property type="project" value="TreeGrafter"/>
</dbReference>
<dbReference type="InterPro" id="IPR013766">
    <property type="entry name" value="Thioredoxin_domain"/>
</dbReference>
<feature type="chain" id="PRO_5030819698" evidence="1">
    <location>
        <begin position="22"/>
        <end position="278"/>
    </location>
</feature>
<keyword evidence="4" id="KW-1185">Reference proteome</keyword>
<dbReference type="RefSeq" id="WP_168059755.1">
    <property type="nucleotide sequence ID" value="NZ_VTOW01000002.1"/>
</dbReference>
<dbReference type="InterPro" id="IPR039555">
    <property type="entry name" value="TraF/TrbB"/>
</dbReference>
<proteinExistence type="predicted"/>
<name>A0A7X6DQ26_9BACT</name>
<dbReference type="Pfam" id="PF13728">
    <property type="entry name" value="TraF"/>
    <property type="match status" value="1"/>
</dbReference>
<dbReference type="SUPFAM" id="SSF52833">
    <property type="entry name" value="Thioredoxin-like"/>
    <property type="match status" value="1"/>
</dbReference>
<organism evidence="3 4">
    <name type="scientific">Candidatus Manganitrophus noduliformans</name>
    <dbReference type="NCBI Taxonomy" id="2606439"/>
    <lineage>
        <taxon>Bacteria</taxon>
        <taxon>Pseudomonadati</taxon>
        <taxon>Nitrospirota</taxon>
        <taxon>Nitrospiria</taxon>
        <taxon>Candidatus Troglogloeales</taxon>
        <taxon>Candidatus Manganitrophaceae</taxon>
        <taxon>Candidatus Manganitrophus</taxon>
    </lineage>
</organism>
<comment type="caution">
    <text evidence="3">The sequence shown here is derived from an EMBL/GenBank/DDBJ whole genome shotgun (WGS) entry which is preliminary data.</text>
</comment>
<evidence type="ECO:0000313" key="4">
    <source>
        <dbReference type="Proteomes" id="UP000534783"/>
    </source>
</evidence>
<feature type="signal peptide" evidence="1">
    <location>
        <begin position="1"/>
        <end position="21"/>
    </location>
</feature>
<dbReference type="Gene3D" id="3.40.30.10">
    <property type="entry name" value="Glutaredoxin"/>
    <property type="match status" value="1"/>
</dbReference>
<reference evidence="3 4" key="1">
    <citation type="journal article" date="2020" name="Nature">
        <title>Bacterial chemolithoautotrophy via manganese oxidation.</title>
        <authorList>
            <person name="Yu H."/>
            <person name="Leadbetter J.R."/>
        </authorList>
    </citation>
    <scope>NUCLEOTIDE SEQUENCE [LARGE SCALE GENOMIC DNA]</scope>
    <source>
        <strain evidence="3 4">Mn-1</strain>
    </source>
</reference>
<keyword evidence="1" id="KW-0732">Signal</keyword>
<dbReference type="PROSITE" id="PS51352">
    <property type="entry name" value="THIOREDOXIN_2"/>
    <property type="match status" value="1"/>
</dbReference>